<feature type="compositionally biased region" description="Polar residues" evidence="1">
    <location>
        <begin position="1420"/>
        <end position="1429"/>
    </location>
</feature>
<evidence type="ECO:0000256" key="1">
    <source>
        <dbReference type="SAM" id="MobiDB-lite"/>
    </source>
</evidence>
<dbReference type="Gramene" id="OMERI01G19730.7">
    <property type="protein sequence ID" value="OMERI01G19730.7"/>
    <property type="gene ID" value="OMERI01G19730"/>
</dbReference>
<dbReference type="Proteomes" id="UP000008021">
    <property type="component" value="Chromosome 1"/>
</dbReference>
<dbReference type="PANTHER" id="PTHR35478">
    <property type="entry name" value="ZINC FINGER FYVE DOMAIN PROTEIN"/>
    <property type="match status" value="1"/>
</dbReference>
<evidence type="ECO:0000313" key="3">
    <source>
        <dbReference type="EnsemblPlants" id="OMERI01G19730.7"/>
    </source>
</evidence>
<dbReference type="Pfam" id="PF25569">
    <property type="entry name" value="TPR_ZFYVE26"/>
    <property type="match status" value="1"/>
</dbReference>
<feature type="domain" description="ZFYVE26-like TPR repeats" evidence="2">
    <location>
        <begin position="1872"/>
        <end position="1991"/>
    </location>
</feature>
<protein>
    <recommendedName>
        <fullName evidence="2">ZFYVE26-like TPR repeats domain-containing protein</fullName>
    </recommendedName>
</protein>
<dbReference type="PANTHER" id="PTHR35478:SF1">
    <property type="entry name" value="ZINC FINGER FYVE DOMAIN-CONTAINING PROTEIN 26"/>
    <property type="match status" value="1"/>
</dbReference>
<organism evidence="3">
    <name type="scientific">Oryza meridionalis</name>
    <dbReference type="NCBI Taxonomy" id="40149"/>
    <lineage>
        <taxon>Eukaryota</taxon>
        <taxon>Viridiplantae</taxon>
        <taxon>Streptophyta</taxon>
        <taxon>Embryophyta</taxon>
        <taxon>Tracheophyta</taxon>
        <taxon>Spermatophyta</taxon>
        <taxon>Magnoliopsida</taxon>
        <taxon>Liliopsida</taxon>
        <taxon>Poales</taxon>
        <taxon>Poaceae</taxon>
        <taxon>BOP clade</taxon>
        <taxon>Oryzoideae</taxon>
        <taxon>Oryzeae</taxon>
        <taxon>Oryzinae</taxon>
        <taxon>Oryza</taxon>
    </lineage>
</organism>
<dbReference type="EnsemblPlants" id="OMERI01G19730.7">
    <property type="protein sequence ID" value="OMERI01G19730.7"/>
    <property type="gene ID" value="OMERI01G19730"/>
</dbReference>
<dbReference type="HOGENOM" id="CLU_000305_0_0_1"/>
<reference evidence="3" key="2">
    <citation type="submission" date="2018-05" db="EMBL/GenBank/DDBJ databases">
        <title>OmerRS3 (Oryza meridionalis Reference Sequence Version 3).</title>
        <authorList>
            <person name="Zhang J."/>
            <person name="Kudrna D."/>
            <person name="Lee S."/>
            <person name="Talag J."/>
            <person name="Welchert J."/>
            <person name="Wing R.A."/>
        </authorList>
    </citation>
    <scope>NUCLEOTIDE SEQUENCE [LARGE SCALE GENOMIC DNA]</scope>
    <source>
        <strain evidence="3">cv. OR44</strain>
    </source>
</reference>
<reference evidence="3" key="1">
    <citation type="submission" date="2015-04" db="UniProtKB">
        <authorList>
            <consortium name="EnsemblPlants"/>
        </authorList>
    </citation>
    <scope>IDENTIFICATION</scope>
</reference>
<feature type="region of interest" description="Disordered" evidence="1">
    <location>
        <begin position="1403"/>
        <end position="1429"/>
    </location>
</feature>
<name>A0A0E0C465_9ORYZ</name>
<keyword evidence="4" id="KW-1185">Reference proteome</keyword>
<dbReference type="InterPro" id="IPR057946">
    <property type="entry name" value="TPR_ZFYVE26"/>
</dbReference>
<evidence type="ECO:0000259" key="2">
    <source>
        <dbReference type="Pfam" id="PF25569"/>
    </source>
</evidence>
<evidence type="ECO:0000313" key="4">
    <source>
        <dbReference type="Proteomes" id="UP000008021"/>
    </source>
</evidence>
<feature type="region of interest" description="Disordered" evidence="1">
    <location>
        <begin position="1240"/>
        <end position="1292"/>
    </location>
</feature>
<proteinExistence type="predicted"/>
<sequence>MAASEREAELLARVAANHLYLGQFEALRAALLSLRRRADPGLAAGFLRAVVAAGGRVPGVLWSAPPACPSPSHLAWLAALELAALPSTPNPEALRLKAEFLVLLQHVADDPAATGAEARGTLSRLLDLGVARLKREVEGGGEAGVGAEEVAVSQEDLTGLWGLFLGKAELFDALCAGVSRQVALDSGLGTDVLLWLRQSVQLAHLDAMKSLVAAGDLEGATGHLRFLCLDHGVEEDEYKIVLGDLVRRGWPKSSNYGGTWFESHDRIIKMLGSALQSSTPQLVQLIQVIQHLVLNLIATAFLRFRMHDIELMHMRYALQSAALSLGEMEKSAIDGNEHHYQIALSYLREMQSFMEAIKSTPRKSSMGLSPAGRQALEWRFKHAKHSIEDLDWRLSVLQRLPPLSERQWSWKEALVLLRAAPSKLLNVANYDIGEEAVQRFSLPAEDKASLELAEWVAGAYRIALVEDAVNRATDNSNATQLDILSFRAQLGPLTTILLCIDVAATSARSGDMCRFLLDEATSLLSEIFPGSSPKVGPNYWDQIQEVALISVIKRILQRLRDILDLRPLGLLHQMIDDAFKGKRQFLNGKLHNVARAIVDEDSDGTYSKESIKIEKKDILSSEKGIILGHGLRILKQASRTDQTASTVVENNAEHKGSTSRYLGPVSTKPSTYLSNFIIYIATIGDIVDGTDTTHDFNYFSLVYERPKDLLTRLVFERGSTDAAAKVADTMGVDFVHEIISACVPPVFPPRTGQGWACIPLLPTLSKINSENRSQSAQGWSVHDSSLSSRQEPLYPLQLNLVKHLAQLSSVRAVLACVFGSSILSGDSELYSNVKDAKQAPEIKRSFYEFALEQSERYPTLNRWIQMQCNLHRVSESAVSAETDNEVTLHQPKGKFSSKRAREPDSDAESEIEDIVISGKSASNSLESPKCDEAKLEPTTFISFDWDNEGPYEKAVERYLHNWDLDAAANVLTLCICHLPENDPMWSEVLRMKQSLQRYGHIMTADDHYTRWQEVEVDCEDDPEGLALRLAAKGAVSAALEVAESASLSIDLRRELQGRQLVKLLTTDPLNGGGPAAASRFLSTLRDSNDALPVAIGAMKLLPDLRSKQLLRTVGNLSDDDVARLNSWALGLRVLSLLPLPSQQRCSSLHEHPQLILEVLLMMKQLQSASLILKEFPSLRDDKLIVTYAKKAISINVNSTPREPRLTISGSRAKQKKVAAPAKTNFVQSFGNFQREARKAFSWVPRDSGTKTPPKDILRKRKSSGSGGERSSWEATPGVQEERAPEYPSEGQERLPFVSAPEEWVLTGDPDKDNATRACHRYESSPDITLFKALLSLCTSDSIAGKGALEICITQMRDVLSSLQLPLNASMDNIARAYHATETYVQALSYAKNLLKKLVGTSDLSSSSERSRDVDDISVDTGSSSAGSQNMDGLSDLLPLADLWLGRAELLQSLLGSGIIASLDDFADKESSTNLRDRLIDAFPVWVAWGHALVRMEHYSQARVKFKQALQQYKGDATHFVLEIISTIEGGPPVDVSSVRSMYEHLAKSAATIFDDSLSADAYLNVLYMPSTFPRSERSRQSKGPMDSQFESVGSYLEDGPRSNLDGIRYAECIHYLQEYARPEMLAFMFRHGHYAEACSLFFPSNQPTDEGETSLSSIPRNDPLTTDYGTIDDLCDLCLGYGAMTVLENTILTITQSPTYQGSAMTQYMNAILTRICNYCETHRHFNYLYNFLVLKGDHVASGLCCIQLYVNSMSQEEALKHLGHAKSHFEEALSVRDRTTEATKLVPRTARNKSASEKMTRETIMKFSTRVSYQMDVVKALNSVDGPQWKTSLFGNPTDAETLRRRCMVVETLAEKHFDLAFRMLHEFDLPAVDIYAGVAASLAERKKGGQLTEFLKNIRGTIDDDEWDQVLGAAINVYANKHKERPDRLIDMLLSNHRKVLACVVCGRLKSAFQIASRSGSVADVQYVAHQALHANALPVLDMCKQWLAQYM</sequence>
<accession>A0A0E0C465</accession>